<name>A0A9W6SQ22_9ACTN</name>
<protein>
    <recommendedName>
        <fullName evidence="3">Protein kinase domain-containing protein</fullName>
    </recommendedName>
</protein>
<dbReference type="InterPro" id="IPR000719">
    <property type="entry name" value="Prot_kinase_dom"/>
</dbReference>
<dbReference type="Gene3D" id="1.10.510.10">
    <property type="entry name" value="Transferase(Phosphotransferase) domain 1"/>
    <property type="match status" value="1"/>
</dbReference>
<accession>A0A9W6SQ22</accession>
<evidence type="ECO:0000313" key="5">
    <source>
        <dbReference type="Proteomes" id="UP001165079"/>
    </source>
</evidence>
<comment type="caution">
    <text evidence="4">The sequence shown here is derived from an EMBL/GenBank/DDBJ whole genome shotgun (WGS) entry which is preliminary data.</text>
</comment>
<dbReference type="SUPFAM" id="SSF56112">
    <property type="entry name" value="Protein kinase-like (PK-like)"/>
    <property type="match status" value="1"/>
</dbReference>
<dbReference type="PROSITE" id="PS50011">
    <property type="entry name" value="PROTEIN_KINASE_DOM"/>
    <property type="match status" value="1"/>
</dbReference>
<dbReference type="RefSeq" id="WP_285665424.1">
    <property type="nucleotide sequence ID" value="NZ_BSTX01000004.1"/>
</dbReference>
<dbReference type="GO" id="GO:0005524">
    <property type="term" value="F:ATP binding"/>
    <property type="evidence" value="ECO:0007669"/>
    <property type="project" value="InterPro"/>
</dbReference>
<feature type="domain" description="Protein kinase" evidence="3">
    <location>
        <begin position="4"/>
        <end position="238"/>
    </location>
</feature>
<dbReference type="InterPro" id="IPR011009">
    <property type="entry name" value="Kinase-like_dom_sf"/>
</dbReference>
<evidence type="ECO:0000259" key="3">
    <source>
        <dbReference type="PROSITE" id="PS50011"/>
    </source>
</evidence>
<keyword evidence="2" id="KW-0812">Transmembrane</keyword>
<dbReference type="AlphaFoldDB" id="A0A9W6SQ22"/>
<feature type="region of interest" description="Disordered" evidence="1">
    <location>
        <begin position="278"/>
        <end position="301"/>
    </location>
</feature>
<dbReference type="SMART" id="SM00220">
    <property type="entry name" value="S_TKc"/>
    <property type="match status" value="1"/>
</dbReference>
<organism evidence="4 5">
    <name type="scientific">Actinorhabdospora filicis</name>
    <dbReference type="NCBI Taxonomy" id="1785913"/>
    <lineage>
        <taxon>Bacteria</taxon>
        <taxon>Bacillati</taxon>
        <taxon>Actinomycetota</taxon>
        <taxon>Actinomycetes</taxon>
        <taxon>Micromonosporales</taxon>
        <taxon>Micromonosporaceae</taxon>
        <taxon>Actinorhabdospora</taxon>
    </lineage>
</organism>
<sequence length="581" mass="60581">MDGIQIIRWLSSDDTAAVYEAADAAGRPLVYTVGHRPAARPETFLDWAARLKSVRHAHLAPVADAGLTPDGRPYVLCGTGTTTLAEKLVTHPPGVDEVARTATALADALATAHAAGLRHGTVCPSTVLYTTDGTPQLTGFDMCAPELVKTARPGLYTAPEAEPGPGSDVYALAATAYVALGGPLPYASDPSSPDLRRRGITELPHVPPELIVTLRTALNPDPRTRPSISLLRDMLSTVEVRDRSATTALPMVVAGSDVRAANHGVVAVNKAVTGTLPRIGDENPPVPAAPPGTGFAPPRPRKRTGRKILAGVLVVAVLAAAGVAAWYLKDRFAGDDKAGAGGEAPSSIEDVDFTNHSFKIPYSQDEFELVGGFHEFTDPDAGRVRWQLGGPPVYADADGDGDTDAALILQRTLADRGGLVVPWIVVYTWDPATRETKASQSVAGICGVVAITPAPGSGFGVEVKSTNPYEGCQGVDAGILSPESFVIGVVDGWLTQTAPVPGSATRCRWIHDGRTITIEGAPKFGVHTGPDRTTAEVGEVTAFTAYTPDTKDPVEWVIASATLADGSATCGWVAAADLIEA</sequence>
<keyword evidence="2" id="KW-1133">Transmembrane helix</keyword>
<keyword evidence="5" id="KW-1185">Reference proteome</keyword>
<feature type="transmembrane region" description="Helical" evidence="2">
    <location>
        <begin position="308"/>
        <end position="328"/>
    </location>
</feature>
<dbReference type="Proteomes" id="UP001165079">
    <property type="component" value="Unassembled WGS sequence"/>
</dbReference>
<reference evidence="4" key="1">
    <citation type="submission" date="2023-03" db="EMBL/GenBank/DDBJ databases">
        <title>Actinorhabdospora filicis NBRC 111898.</title>
        <authorList>
            <person name="Ichikawa N."/>
            <person name="Sato H."/>
            <person name="Tonouchi N."/>
        </authorList>
    </citation>
    <scope>NUCLEOTIDE SEQUENCE</scope>
    <source>
        <strain evidence="4">NBRC 111898</strain>
    </source>
</reference>
<evidence type="ECO:0000313" key="4">
    <source>
        <dbReference type="EMBL" id="GLZ80268.1"/>
    </source>
</evidence>
<gene>
    <name evidence="4" type="ORF">Afil01_50750</name>
</gene>
<proteinExistence type="predicted"/>
<dbReference type="EMBL" id="BSTX01000004">
    <property type="protein sequence ID" value="GLZ80268.1"/>
    <property type="molecule type" value="Genomic_DNA"/>
</dbReference>
<dbReference type="GO" id="GO:0004672">
    <property type="term" value="F:protein kinase activity"/>
    <property type="evidence" value="ECO:0007669"/>
    <property type="project" value="InterPro"/>
</dbReference>
<evidence type="ECO:0000256" key="2">
    <source>
        <dbReference type="SAM" id="Phobius"/>
    </source>
</evidence>
<keyword evidence="2" id="KW-0472">Membrane</keyword>
<evidence type="ECO:0000256" key="1">
    <source>
        <dbReference type="SAM" id="MobiDB-lite"/>
    </source>
</evidence>